<feature type="transmembrane region" description="Helical" evidence="5">
    <location>
        <begin position="87"/>
        <end position="108"/>
    </location>
</feature>
<proteinExistence type="inferred from homology"/>
<dbReference type="FunFam" id="3.40.50.12780:FF:000013">
    <property type="entry name" value="Long-chain-fatty-acid--AMP ligase FadD32"/>
    <property type="match status" value="1"/>
</dbReference>
<dbReference type="InterPro" id="IPR042099">
    <property type="entry name" value="ANL_N_sf"/>
</dbReference>
<keyword evidence="3" id="KW-0276">Fatty acid metabolism</keyword>
<dbReference type="CDD" id="cd05931">
    <property type="entry name" value="FAAL"/>
    <property type="match status" value="1"/>
</dbReference>
<dbReference type="RefSeq" id="WP_076163420.1">
    <property type="nucleotide sequence ID" value="NZ_JBEZVB010000004.1"/>
</dbReference>
<dbReference type="Gene3D" id="3.40.50.12780">
    <property type="entry name" value="N-terminal domain of ligase-like"/>
    <property type="match status" value="1"/>
</dbReference>
<keyword evidence="4" id="KW-0443">Lipid metabolism</keyword>
<dbReference type="PANTHER" id="PTHR22754">
    <property type="entry name" value="DISCO-INTERACTING PROTEIN 2 DIP2 -RELATED"/>
    <property type="match status" value="1"/>
</dbReference>
<evidence type="ECO:0000256" key="2">
    <source>
        <dbReference type="ARBA" id="ARBA00022598"/>
    </source>
</evidence>
<dbReference type="GO" id="GO:0071766">
    <property type="term" value="P:Actinobacterium-type cell wall biogenesis"/>
    <property type="evidence" value="ECO:0007669"/>
    <property type="project" value="UniProtKB-ARBA"/>
</dbReference>
<dbReference type="Pfam" id="PF00501">
    <property type="entry name" value="AMP-binding"/>
    <property type="match status" value="1"/>
</dbReference>
<accession>A0A1R0KQJ8</accession>
<dbReference type="PANTHER" id="PTHR22754:SF32">
    <property type="entry name" value="DISCO-INTERACTING PROTEIN 2"/>
    <property type="match status" value="1"/>
</dbReference>
<feature type="domain" description="AMP-dependent synthetase/ligase" evidence="6">
    <location>
        <begin position="42"/>
        <end position="418"/>
    </location>
</feature>
<dbReference type="OrthoDB" id="3671040at2"/>
<dbReference type="InterPro" id="IPR040097">
    <property type="entry name" value="FAAL/FAAC"/>
</dbReference>
<dbReference type="SUPFAM" id="SSF56801">
    <property type="entry name" value="Acetyl-CoA synthetase-like"/>
    <property type="match status" value="1"/>
</dbReference>
<keyword evidence="9" id="KW-1185">Reference proteome</keyword>
<keyword evidence="5" id="KW-1133">Transmembrane helix</keyword>
<name>A0A1R0KQJ8_9PSEU</name>
<comment type="caution">
    <text evidence="8">The sequence shown here is derived from an EMBL/GenBank/DDBJ whole genome shotgun (WGS) entry which is preliminary data.</text>
</comment>
<dbReference type="AlphaFoldDB" id="A0A1R0KQJ8"/>
<dbReference type="Proteomes" id="UP000187486">
    <property type="component" value="Unassembled WGS sequence"/>
</dbReference>
<dbReference type="Gene3D" id="3.30.300.30">
    <property type="match status" value="1"/>
</dbReference>
<evidence type="ECO:0000256" key="1">
    <source>
        <dbReference type="ARBA" id="ARBA00006432"/>
    </source>
</evidence>
<dbReference type="InterPro" id="IPR045851">
    <property type="entry name" value="AMP-bd_C_sf"/>
</dbReference>
<gene>
    <name evidence="8" type="ORF">BS329_21480</name>
</gene>
<dbReference type="EMBL" id="MQUQ01000012">
    <property type="protein sequence ID" value="OLZ49413.1"/>
    <property type="molecule type" value="Genomic_DNA"/>
</dbReference>
<evidence type="ECO:0000259" key="7">
    <source>
        <dbReference type="Pfam" id="PF23024"/>
    </source>
</evidence>
<evidence type="ECO:0000256" key="5">
    <source>
        <dbReference type="SAM" id="Phobius"/>
    </source>
</evidence>
<dbReference type="Pfam" id="PF23024">
    <property type="entry name" value="AMP-dom_DIP2-like"/>
    <property type="match status" value="1"/>
</dbReference>
<reference evidence="8 9" key="1">
    <citation type="submission" date="2016-01" db="EMBL/GenBank/DDBJ databases">
        <title>Amycolatopsis coloradensis genome sequencing and assembly.</title>
        <authorList>
            <person name="Mayilraj S."/>
        </authorList>
    </citation>
    <scope>NUCLEOTIDE SEQUENCE [LARGE SCALE GENOMIC DNA]</scope>
    <source>
        <strain evidence="8 9">DSM 44225</strain>
    </source>
</reference>
<evidence type="ECO:0000313" key="9">
    <source>
        <dbReference type="Proteomes" id="UP000187486"/>
    </source>
</evidence>
<keyword evidence="2" id="KW-0436">Ligase</keyword>
<dbReference type="GO" id="GO:0070566">
    <property type="term" value="F:adenylyltransferase activity"/>
    <property type="evidence" value="ECO:0007669"/>
    <property type="project" value="TreeGrafter"/>
</dbReference>
<evidence type="ECO:0000259" key="6">
    <source>
        <dbReference type="Pfam" id="PF00501"/>
    </source>
</evidence>
<dbReference type="InterPro" id="IPR025110">
    <property type="entry name" value="AMP-bd_C"/>
</dbReference>
<dbReference type="GO" id="GO:0005886">
    <property type="term" value="C:plasma membrane"/>
    <property type="evidence" value="ECO:0007669"/>
    <property type="project" value="TreeGrafter"/>
</dbReference>
<evidence type="ECO:0000256" key="3">
    <source>
        <dbReference type="ARBA" id="ARBA00022832"/>
    </source>
</evidence>
<sequence>MPRPEEVPVPEEVPEEVLRTPLVHRLLERAEVERPAYTHLDCSNRHEPVEDTLTWAELLVHVRAVAAKLREVIQPGDRVAITARQDLSYVVAFFGALYAGAVAVPLSAPDVRAHRERLVGVLNDCDADIWLTSEGLAERLTEFAETEPVPAPREIVAVDTLPLDPADRTPPSPVSPEDPAYLQYTSGTTRSPAGVIITHRALSAACWQICDAYDVGEHTTCVGWIPFFHDMGLAQLLAGTMHSGGRTVFIAPLEFIRRPERWLLLMSAYPNTLTAAPNFAYDLVTEAVPEPKRAEYDLSTVSIALSGSEPVRAATVRKFLAAYEPHGFPRGAFRPSYGLAEATVYVASGDSNGPVVTEVDGREVVEIGWPRGQRIRVVAPPDRGLPAEVVASPDRGLPAEVDTGEIWVKGPNVGAGYWRRPELTAEVFGAELDGEGGWLRTGDLGSIRDGRLSVTGRLKDLIIVDGRNHSPHDIEETVAAAHPLLGPERVAAFSVDGDEGEGVVVVAERARKAPDFDEAEIARAATRAVAERHDVALRAFFLVRPGGLPRTSSGKVARSAARTRYWAPDGTEFSHGT</sequence>
<dbReference type="STRING" id="76021.BS329_21480"/>
<dbReference type="GO" id="GO:0006633">
    <property type="term" value="P:fatty acid biosynthetic process"/>
    <property type="evidence" value="ECO:0007669"/>
    <property type="project" value="TreeGrafter"/>
</dbReference>
<evidence type="ECO:0000313" key="8">
    <source>
        <dbReference type="EMBL" id="OLZ49413.1"/>
    </source>
</evidence>
<dbReference type="GO" id="GO:0016874">
    <property type="term" value="F:ligase activity"/>
    <property type="evidence" value="ECO:0007669"/>
    <property type="project" value="UniProtKB-KW"/>
</dbReference>
<protein>
    <submittedName>
        <fullName evidence="8">Acyl-CoA synthetase</fullName>
    </submittedName>
</protein>
<dbReference type="InterPro" id="IPR000873">
    <property type="entry name" value="AMP-dep_synth/lig_dom"/>
</dbReference>
<evidence type="ECO:0000256" key="4">
    <source>
        <dbReference type="ARBA" id="ARBA00023098"/>
    </source>
</evidence>
<feature type="domain" description="AMP-binding enzyme C-terminal" evidence="7">
    <location>
        <begin position="460"/>
        <end position="566"/>
    </location>
</feature>
<keyword evidence="5" id="KW-0812">Transmembrane</keyword>
<comment type="similarity">
    <text evidence="1">Belongs to the ATP-dependent AMP-binding enzyme family.</text>
</comment>
<organism evidence="8 9">
    <name type="scientific">Amycolatopsis coloradensis</name>
    <dbReference type="NCBI Taxonomy" id="76021"/>
    <lineage>
        <taxon>Bacteria</taxon>
        <taxon>Bacillati</taxon>
        <taxon>Actinomycetota</taxon>
        <taxon>Actinomycetes</taxon>
        <taxon>Pseudonocardiales</taxon>
        <taxon>Pseudonocardiaceae</taxon>
        <taxon>Amycolatopsis</taxon>
    </lineage>
</organism>
<keyword evidence="5" id="KW-0472">Membrane</keyword>